<dbReference type="PANTHER" id="PTHR36565">
    <property type="entry name" value="UPF0332 PROTEIN TM_1000"/>
    <property type="match status" value="1"/>
</dbReference>
<evidence type="ECO:0000259" key="2">
    <source>
        <dbReference type="Pfam" id="PF05168"/>
    </source>
</evidence>
<evidence type="ECO:0000313" key="4">
    <source>
        <dbReference type="Proteomes" id="UP000501802"/>
    </source>
</evidence>
<dbReference type="Pfam" id="PF05168">
    <property type="entry name" value="HEPN"/>
    <property type="match status" value="1"/>
</dbReference>
<organism evidence="3 4">
    <name type="scientific">Spirosoma aureum</name>
    <dbReference type="NCBI Taxonomy" id="2692134"/>
    <lineage>
        <taxon>Bacteria</taxon>
        <taxon>Pseudomonadati</taxon>
        <taxon>Bacteroidota</taxon>
        <taxon>Cytophagia</taxon>
        <taxon>Cytophagales</taxon>
        <taxon>Cytophagaceae</taxon>
        <taxon>Spirosoma</taxon>
    </lineage>
</organism>
<comment type="similarity">
    <text evidence="1">Belongs to the UPF0332 family.</text>
</comment>
<dbReference type="PANTHER" id="PTHR36565:SF1">
    <property type="entry name" value="UPF0332 PROTEIN TM_1000"/>
    <property type="match status" value="1"/>
</dbReference>
<sequence length="125" mass="14514">MSEDLSHCIRKAEGYLANAKTLIATEFPNGAITSSYYCFFWLVRGLLADKDIVTKRHSAAREMFSLHFIKSGEIPERFKDDFAVLFERRQIADYDIDGDFPLAEINHLIQLAENFLIFIKQHYAY</sequence>
<name>A0A6G9AFD4_9BACT</name>
<feature type="domain" description="HEPN" evidence="2">
    <location>
        <begin position="7"/>
        <end position="120"/>
    </location>
</feature>
<dbReference type="Proteomes" id="UP000501802">
    <property type="component" value="Chromosome"/>
</dbReference>
<reference evidence="3 4" key="1">
    <citation type="submission" date="2020-03" db="EMBL/GenBank/DDBJ databases">
        <authorList>
            <person name="Kim M.K."/>
        </authorList>
    </citation>
    <scope>NUCLEOTIDE SEQUENCE [LARGE SCALE GENOMIC DNA]</scope>
    <source>
        <strain evidence="3 4">BT328</strain>
    </source>
</reference>
<dbReference type="Gene3D" id="1.20.120.330">
    <property type="entry name" value="Nucleotidyltransferases domain 2"/>
    <property type="match status" value="1"/>
</dbReference>
<dbReference type="InterPro" id="IPR052226">
    <property type="entry name" value="UPF0332_toxin"/>
</dbReference>
<dbReference type="RefSeq" id="WP_167204158.1">
    <property type="nucleotide sequence ID" value="NZ_CP050063.1"/>
</dbReference>
<proteinExistence type="inferred from homology"/>
<accession>A0A6G9AFD4</accession>
<protein>
    <submittedName>
        <fullName evidence="3">HEPN domain-containing protein</fullName>
    </submittedName>
</protein>
<dbReference type="AlphaFoldDB" id="A0A6G9AFD4"/>
<evidence type="ECO:0000256" key="1">
    <source>
        <dbReference type="ARBA" id="ARBA00038248"/>
    </source>
</evidence>
<keyword evidence="4" id="KW-1185">Reference proteome</keyword>
<gene>
    <name evidence="3" type="ORF">G8759_00155</name>
</gene>
<evidence type="ECO:0000313" key="3">
    <source>
        <dbReference type="EMBL" id="QIP11167.1"/>
    </source>
</evidence>
<dbReference type="EMBL" id="CP050063">
    <property type="protein sequence ID" value="QIP11167.1"/>
    <property type="molecule type" value="Genomic_DNA"/>
</dbReference>
<dbReference type="InterPro" id="IPR007842">
    <property type="entry name" value="HEPN_dom"/>
</dbReference>
<dbReference type="KEGG" id="spib:G8759_00155"/>